<feature type="non-terminal residue" evidence="2">
    <location>
        <position position="138"/>
    </location>
</feature>
<comment type="caution">
    <text evidence="2">The sequence shown here is derived from an EMBL/GenBank/DDBJ whole genome shotgun (WGS) entry which is preliminary data.</text>
</comment>
<feature type="region of interest" description="Disordered" evidence="1">
    <location>
        <begin position="1"/>
        <end position="68"/>
    </location>
</feature>
<protein>
    <submittedName>
        <fullName evidence="2">Uncharacterized protein</fullName>
    </submittedName>
</protein>
<organism evidence="2 3">
    <name type="scientific">Culex pipiens pipiens</name>
    <name type="common">Northern house mosquito</name>
    <dbReference type="NCBI Taxonomy" id="38569"/>
    <lineage>
        <taxon>Eukaryota</taxon>
        <taxon>Metazoa</taxon>
        <taxon>Ecdysozoa</taxon>
        <taxon>Arthropoda</taxon>
        <taxon>Hexapoda</taxon>
        <taxon>Insecta</taxon>
        <taxon>Pterygota</taxon>
        <taxon>Neoptera</taxon>
        <taxon>Endopterygota</taxon>
        <taxon>Diptera</taxon>
        <taxon>Nematocera</taxon>
        <taxon>Culicoidea</taxon>
        <taxon>Culicidae</taxon>
        <taxon>Culicinae</taxon>
        <taxon>Culicini</taxon>
        <taxon>Culex</taxon>
        <taxon>Culex</taxon>
    </lineage>
</organism>
<evidence type="ECO:0000313" key="2">
    <source>
        <dbReference type="EMBL" id="KAL1382268.1"/>
    </source>
</evidence>
<dbReference type="Proteomes" id="UP001562425">
    <property type="component" value="Unassembled WGS sequence"/>
</dbReference>
<evidence type="ECO:0000313" key="3">
    <source>
        <dbReference type="Proteomes" id="UP001562425"/>
    </source>
</evidence>
<sequence length="138" mass="14063">MLSVDAPAVAADANSHRLQSFPSSTSGAASAAISENRFPVDLPAPDLGTGSGGDHSCSSSDEDGATSFCEDINAASSRLVVFRTQPEVGVVDSGTAGESSGSSRRGMTTVAAVTAAANKAVAALMEYRQRQQQQQNNN</sequence>
<reference evidence="2 3" key="1">
    <citation type="submission" date="2024-05" db="EMBL/GenBank/DDBJ databases">
        <title>Culex pipiens pipiens assembly and annotation.</title>
        <authorList>
            <person name="Alout H."/>
            <person name="Durand T."/>
        </authorList>
    </citation>
    <scope>NUCLEOTIDE SEQUENCE [LARGE SCALE GENOMIC DNA]</scope>
    <source>
        <strain evidence="2">HA-2024</strain>
        <tissue evidence="2">Whole body</tissue>
    </source>
</reference>
<accession>A0ABD1CZH3</accession>
<proteinExistence type="predicted"/>
<keyword evidence="3" id="KW-1185">Reference proteome</keyword>
<gene>
    <name evidence="2" type="ORF">pipiens_013266</name>
</gene>
<dbReference type="EMBL" id="JBEHCU010008504">
    <property type="protein sequence ID" value="KAL1382268.1"/>
    <property type="molecule type" value="Genomic_DNA"/>
</dbReference>
<dbReference type="AlphaFoldDB" id="A0ABD1CZH3"/>
<name>A0ABD1CZH3_CULPP</name>
<feature type="compositionally biased region" description="Low complexity" evidence="1">
    <location>
        <begin position="20"/>
        <end position="34"/>
    </location>
</feature>
<evidence type="ECO:0000256" key="1">
    <source>
        <dbReference type="SAM" id="MobiDB-lite"/>
    </source>
</evidence>